<proteinExistence type="predicted"/>
<dbReference type="PATRIC" id="fig|1072256.5.peg.236"/>
<sequence length="88" mass="9359">MVELMVRPGCGSCLRVEQQIRPIVADAGAQLRVVDVTASAGGELAVEFGDRVPVVVIDGEEFSCWEVDSEELAEELAAGGAEAQRRLT</sequence>
<keyword evidence="2" id="KW-1185">Reference proteome</keyword>
<dbReference type="EMBL" id="CP011546">
    <property type="protein sequence ID" value="AKK10266.1"/>
    <property type="molecule type" value="Genomic_DNA"/>
</dbReference>
<dbReference type="Gene3D" id="3.40.30.10">
    <property type="entry name" value="Glutaredoxin"/>
    <property type="match status" value="1"/>
</dbReference>
<gene>
    <name evidence="1" type="ORF">CUTER_01230</name>
</gene>
<organism evidence="1 2">
    <name type="scientific">Corynebacterium uterequi</name>
    <dbReference type="NCBI Taxonomy" id="1072256"/>
    <lineage>
        <taxon>Bacteria</taxon>
        <taxon>Bacillati</taxon>
        <taxon>Actinomycetota</taxon>
        <taxon>Actinomycetes</taxon>
        <taxon>Mycobacteriales</taxon>
        <taxon>Corynebacteriaceae</taxon>
        <taxon>Corynebacterium</taxon>
    </lineage>
</organism>
<dbReference type="KEGG" id="cut:CUTER_01230"/>
<evidence type="ECO:0000313" key="1">
    <source>
        <dbReference type="EMBL" id="AKK10266.1"/>
    </source>
</evidence>
<dbReference type="AlphaFoldDB" id="A0A0G3HA79"/>
<accession>A0A0G3HA79</accession>
<reference evidence="2" key="2">
    <citation type="submission" date="2015-05" db="EMBL/GenBank/DDBJ databases">
        <title>Complete genome sequence of Corynebacterium uterequi DSM 45634, isolated from the uterus of a maiden mare.</title>
        <authorList>
            <person name="Ruckert C."/>
            <person name="Albersmeier A."/>
            <person name="Winkler A."/>
            <person name="Tauch A."/>
        </authorList>
    </citation>
    <scope>NUCLEOTIDE SEQUENCE [LARGE SCALE GENOMIC DNA]</scope>
    <source>
        <strain evidence="2">DSM 45634</strain>
    </source>
</reference>
<dbReference type="Pfam" id="PF05768">
    <property type="entry name" value="Glrx-like"/>
    <property type="match status" value="1"/>
</dbReference>
<dbReference type="Proteomes" id="UP000035548">
    <property type="component" value="Chromosome"/>
</dbReference>
<name>A0A0G3HA79_9CORY</name>
<dbReference type="InterPro" id="IPR036249">
    <property type="entry name" value="Thioredoxin-like_sf"/>
</dbReference>
<dbReference type="InterPro" id="IPR008554">
    <property type="entry name" value="Glutaredoxin-like"/>
</dbReference>
<dbReference type="SUPFAM" id="SSF52833">
    <property type="entry name" value="Thioredoxin-like"/>
    <property type="match status" value="1"/>
</dbReference>
<reference evidence="1 2" key="1">
    <citation type="journal article" date="2015" name="Genome Announc.">
        <title>Virulence Factor Genes Detected in the Complete Genome Sequence of Corynebacterium uterequi DSM 45634, Isolated from the Uterus of a Maiden Mare.</title>
        <authorList>
            <person name="Ruckert C."/>
            <person name="Kriete M."/>
            <person name="Jaenicke S."/>
            <person name="Winkler A."/>
            <person name="Tauch A."/>
        </authorList>
    </citation>
    <scope>NUCLEOTIDE SEQUENCE [LARGE SCALE GENOMIC DNA]</scope>
    <source>
        <strain evidence="1 2">DSM 45634</strain>
    </source>
</reference>
<dbReference type="STRING" id="1072256.CUTER_01230"/>
<evidence type="ECO:0000313" key="2">
    <source>
        <dbReference type="Proteomes" id="UP000035548"/>
    </source>
</evidence>
<protein>
    <submittedName>
        <fullName evidence="1">Glutaredoxin-like domain (DUF836)</fullName>
    </submittedName>
</protein>